<proteinExistence type="predicted"/>
<dbReference type="SUPFAM" id="SSF53335">
    <property type="entry name" value="S-adenosyl-L-methionine-dependent methyltransferases"/>
    <property type="match status" value="1"/>
</dbReference>
<gene>
    <name evidence="1" type="ORF">ASPSYDRAFT_61520</name>
</gene>
<dbReference type="EMBL" id="KV878595">
    <property type="protein sequence ID" value="OJJ54213.1"/>
    <property type="molecule type" value="Genomic_DNA"/>
</dbReference>
<organism evidence="1 2">
    <name type="scientific">Aspergillus sydowii CBS 593.65</name>
    <dbReference type="NCBI Taxonomy" id="1036612"/>
    <lineage>
        <taxon>Eukaryota</taxon>
        <taxon>Fungi</taxon>
        <taxon>Dikarya</taxon>
        <taxon>Ascomycota</taxon>
        <taxon>Pezizomycotina</taxon>
        <taxon>Eurotiomycetes</taxon>
        <taxon>Eurotiomycetidae</taxon>
        <taxon>Eurotiales</taxon>
        <taxon>Aspergillaceae</taxon>
        <taxon>Aspergillus</taxon>
        <taxon>Aspergillus subgen. Nidulantes</taxon>
    </lineage>
</organism>
<accession>A0A1L9T4J1</accession>
<dbReference type="PANTHER" id="PTHR43591">
    <property type="entry name" value="METHYLTRANSFERASE"/>
    <property type="match status" value="1"/>
</dbReference>
<dbReference type="Pfam" id="PF13489">
    <property type="entry name" value="Methyltransf_23"/>
    <property type="match status" value="1"/>
</dbReference>
<evidence type="ECO:0000313" key="2">
    <source>
        <dbReference type="Proteomes" id="UP000184356"/>
    </source>
</evidence>
<name>A0A1L9T4J1_9EURO</name>
<dbReference type="OrthoDB" id="417697at2759"/>
<evidence type="ECO:0008006" key="3">
    <source>
        <dbReference type="Google" id="ProtNLM"/>
    </source>
</evidence>
<dbReference type="GeneID" id="63766074"/>
<evidence type="ECO:0000313" key="1">
    <source>
        <dbReference type="EMBL" id="OJJ54213.1"/>
    </source>
</evidence>
<keyword evidence="2" id="KW-1185">Reference proteome</keyword>
<dbReference type="STRING" id="1036612.A0A1L9T4J1"/>
<dbReference type="Gene3D" id="3.40.50.150">
    <property type="entry name" value="Vaccinia Virus protein VP39"/>
    <property type="match status" value="1"/>
</dbReference>
<dbReference type="AlphaFoldDB" id="A0A1L9T4J1"/>
<dbReference type="VEuPathDB" id="FungiDB:ASPSYDRAFT_61520"/>
<reference evidence="2" key="1">
    <citation type="journal article" date="2017" name="Genome Biol.">
        <title>Comparative genomics reveals high biological diversity and specific adaptations in the industrially and medically important fungal genus Aspergillus.</title>
        <authorList>
            <person name="de Vries R.P."/>
            <person name="Riley R."/>
            <person name="Wiebenga A."/>
            <person name="Aguilar-Osorio G."/>
            <person name="Amillis S."/>
            <person name="Uchima C.A."/>
            <person name="Anderluh G."/>
            <person name="Asadollahi M."/>
            <person name="Askin M."/>
            <person name="Barry K."/>
            <person name="Battaglia E."/>
            <person name="Bayram O."/>
            <person name="Benocci T."/>
            <person name="Braus-Stromeyer S.A."/>
            <person name="Caldana C."/>
            <person name="Canovas D."/>
            <person name="Cerqueira G.C."/>
            <person name="Chen F."/>
            <person name="Chen W."/>
            <person name="Choi C."/>
            <person name="Clum A."/>
            <person name="Dos Santos R.A."/>
            <person name="Damasio A.R."/>
            <person name="Diallinas G."/>
            <person name="Emri T."/>
            <person name="Fekete E."/>
            <person name="Flipphi M."/>
            <person name="Freyberg S."/>
            <person name="Gallo A."/>
            <person name="Gournas C."/>
            <person name="Habgood R."/>
            <person name="Hainaut M."/>
            <person name="Harispe M.L."/>
            <person name="Henrissat B."/>
            <person name="Hilden K.S."/>
            <person name="Hope R."/>
            <person name="Hossain A."/>
            <person name="Karabika E."/>
            <person name="Karaffa L."/>
            <person name="Karanyi Z."/>
            <person name="Krasevec N."/>
            <person name="Kuo A."/>
            <person name="Kusch H."/>
            <person name="LaButti K."/>
            <person name="Lagendijk E.L."/>
            <person name="Lapidus A."/>
            <person name="Levasseur A."/>
            <person name="Lindquist E."/>
            <person name="Lipzen A."/>
            <person name="Logrieco A.F."/>
            <person name="MacCabe A."/>
            <person name="Maekelae M.R."/>
            <person name="Malavazi I."/>
            <person name="Melin P."/>
            <person name="Meyer V."/>
            <person name="Mielnichuk N."/>
            <person name="Miskei M."/>
            <person name="Molnar A.P."/>
            <person name="Mule G."/>
            <person name="Ngan C.Y."/>
            <person name="Orejas M."/>
            <person name="Orosz E."/>
            <person name="Ouedraogo J.P."/>
            <person name="Overkamp K.M."/>
            <person name="Park H.-S."/>
            <person name="Perrone G."/>
            <person name="Piumi F."/>
            <person name="Punt P.J."/>
            <person name="Ram A.F."/>
            <person name="Ramon A."/>
            <person name="Rauscher S."/>
            <person name="Record E."/>
            <person name="Riano-Pachon D.M."/>
            <person name="Robert V."/>
            <person name="Roehrig J."/>
            <person name="Ruller R."/>
            <person name="Salamov A."/>
            <person name="Salih N.S."/>
            <person name="Samson R.A."/>
            <person name="Sandor E."/>
            <person name="Sanguinetti M."/>
            <person name="Schuetze T."/>
            <person name="Sepcic K."/>
            <person name="Shelest E."/>
            <person name="Sherlock G."/>
            <person name="Sophianopoulou V."/>
            <person name="Squina F.M."/>
            <person name="Sun H."/>
            <person name="Susca A."/>
            <person name="Todd R.B."/>
            <person name="Tsang A."/>
            <person name="Unkles S.E."/>
            <person name="van de Wiele N."/>
            <person name="van Rossen-Uffink D."/>
            <person name="Oliveira J.V."/>
            <person name="Vesth T.C."/>
            <person name="Visser J."/>
            <person name="Yu J.-H."/>
            <person name="Zhou M."/>
            <person name="Andersen M.R."/>
            <person name="Archer D.B."/>
            <person name="Baker S.E."/>
            <person name="Benoit I."/>
            <person name="Brakhage A.A."/>
            <person name="Braus G.H."/>
            <person name="Fischer R."/>
            <person name="Frisvad J.C."/>
            <person name="Goldman G.H."/>
            <person name="Houbraken J."/>
            <person name="Oakley B."/>
            <person name="Pocsi I."/>
            <person name="Scazzocchio C."/>
            <person name="Seiboth B."/>
            <person name="vanKuyk P.A."/>
            <person name="Wortman J."/>
            <person name="Dyer P.S."/>
            <person name="Grigoriev I.V."/>
        </authorList>
    </citation>
    <scope>NUCLEOTIDE SEQUENCE [LARGE SCALE GENOMIC DNA]</scope>
    <source>
        <strain evidence="2">CBS 593.65</strain>
    </source>
</reference>
<dbReference type="PANTHER" id="PTHR43591:SF50">
    <property type="entry name" value="METHYLTRANSFERASE DOMAIN-CONTAINING PROTEIN-RELATED"/>
    <property type="match status" value="1"/>
</dbReference>
<dbReference type="CDD" id="cd02440">
    <property type="entry name" value="AdoMet_MTases"/>
    <property type="match status" value="1"/>
</dbReference>
<sequence>MTKAQEMYPLGRDETESRRLNEQHKLLLDIVDGAIDKAVPLENISTVADVATGTGIWLWDAQKQLNESAGVSERQFQGFDISASQFPPAPAGITFSVHDIFQPFPAEHLNRYDLVHVRLLVTAFPESEFKKAVENLLTILKPGGYLQWSEFDFAHVEAGTTDHPKGSTSALPWMKFVEVTKISKCAPDALYNAYTDAGLLNVVNRSSPIRGRTDLVERAQEWERQFFAAMMPVILLKIGEAADNDEANKKSSEIRVDIEEYFAAGGVVDVRFGTVTGQKPS</sequence>
<dbReference type="InterPro" id="IPR029063">
    <property type="entry name" value="SAM-dependent_MTases_sf"/>
</dbReference>
<dbReference type="RefSeq" id="XP_040698019.1">
    <property type="nucleotide sequence ID" value="XM_040850001.1"/>
</dbReference>
<protein>
    <recommendedName>
        <fullName evidence="3">Methyltransferase domain-containing protein</fullName>
    </recommendedName>
</protein>
<dbReference type="Proteomes" id="UP000184356">
    <property type="component" value="Unassembled WGS sequence"/>
</dbReference>